<dbReference type="Proteomes" id="UP000282674">
    <property type="component" value="Unassembled WGS sequence"/>
</dbReference>
<comment type="caution">
    <text evidence="1">The sequence shown here is derived from an EMBL/GenBank/DDBJ whole genome shotgun (WGS) entry which is preliminary data.</text>
</comment>
<proteinExistence type="predicted"/>
<dbReference type="OrthoDB" id="5508607at2"/>
<dbReference type="EMBL" id="RFFG01000146">
    <property type="protein sequence ID" value="RMI36182.1"/>
    <property type="molecule type" value="Genomic_DNA"/>
</dbReference>
<accession>A0A3M2LFE2</accession>
<evidence type="ECO:0008006" key="3">
    <source>
        <dbReference type="Google" id="ProtNLM"/>
    </source>
</evidence>
<sequence>MDRWSDGAQGLDGVPDVAELGRLRVTVDEEFGREVAVLYERAVRFECDPALLERYEIVKFHNRMLYDEVTAAGIAVRPWTRHGQPYRDSRDLRGRVVRTGTLEVFLTARGHGPLAGGDGGEGGEGGLRHPLRGPSGVRVDGVGLQHNDLFRVAHDLFGHVMFGHSFGPAGELLAARCQMQLYPRAAWPVVFAEQVGQVCWFYYGPHRALPPGRRPYPEQKVLAFPDRFLDAFAGLFRRAEEEP</sequence>
<evidence type="ECO:0000313" key="1">
    <source>
        <dbReference type="EMBL" id="RMI36182.1"/>
    </source>
</evidence>
<evidence type="ECO:0000313" key="2">
    <source>
        <dbReference type="Proteomes" id="UP000282674"/>
    </source>
</evidence>
<dbReference type="AlphaFoldDB" id="A0A3M2LFE2"/>
<gene>
    <name evidence="1" type="ORF">EBO15_39350</name>
</gene>
<protein>
    <recommendedName>
        <fullName evidence="3">Crotonobetainyl-CoA--carnitine CoA-transferase</fullName>
    </recommendedName>
</protein>
<name>A0A3M2LFE2_9ACTN</name>
<keyword evidence="2" id="KW-1185">Reference proteome</keyword>
<organism evidence="1 2">
    <name type="scientific">Actinomadura harenae</name>
    <dbReference type="NCBI Taxonomy" id="2483351"/>
    <lineage>
        <taxon>Bacteria</taxon>
        <taxon>Bacillati</taxon>
        <taxon>Actinomycetota</taxon>
        <taxon>Actinomycetes</taxon>
        <taxon>Streptosporangiales</taxon>
        <taxon>Thermomonosporaceae</taxon>
        <taxon>Actinomadura</taxon>
    </lineage>
</organism>
<reference evidence="1 2" key="1">
    <citation type="submission" date="2018-10" db="EMBL/GenBank/DDBJ databases">
        <title>Isolation from soil.</title>
        <authorList>
            <person name="Hu J."/>
        </authorList>
    </citation>
    <scope>NUCLEOTIDE SEQUENCE [LARGE SCALE GENOMIC DNA]</scope>
    <source>
        <strain evidence="1 2">NEAU-Ht49</strain>
    </source>
</reference>